<dbReference type="PROSITE" id="PS50297">
    <property type="entry name" value="ANK_REP_REGION"/>
    <property type="match status" value="1"/>
</dbReference>
<dbReference type="PROSITE" id="PS50088">
    <property type="entry name" value="ANK_REPEAT"/>
    <property type="match status" value="1"/>
</dbReference>
<evidence type="ECO:0000256" key="2">
    <source>
        <dbReference type="ARBA" id="ARBA00023043"/>
    </source>
</evidence>
<name>A0A1Y2K6S8_9PROT</name>
<dbReference type="Pfam" id="PF12796">
    <property type="entry name" value="Ank_2"/>
    <property type="match status" value="1"/>
</dbReference>
<evidence type="ECO:0000256" key="3">
    <source>
        <dbReference type="PROSITE-ProRule" id="PRU00023"/>
    </source>
</evidence>
<organism evidence="4 5">
    <name type="scientific">Magnetofaba australis IT-1</name>
    <dbReference type="NCBI Taxonomy" id="1434232"/>
    <lineage>
        <taxon>Bacteria</taxon>
        <taxon>Pseudomonadati</taxon>
        <taxon>Pseudomonadota</taxon>
        <taxon>Magnetococcia</taxon>
        <taxon>Magnetococcales</taxon>
        <taxon>Magnetococcaceae</taxon>
        <taxon>Magnetofaba</taxon>
    </lineage>
</organism>
<protein>
    <submittedName>
        <fullName evidence="4">Putative Ankyrin</fullName>
    </submittedName>
</protein>
<dbReference type="Proteomes" id="UP000194003">
    <property type="component" value="Unassembled WGS sequence"/>
</dbReference>
<dbReference type="PANTHER" id="PTHR24201">
    <property type="entry name" value="ANK_REP_REGION DOMAIN-CONTAINING PROTEIN"/>
    <property type="match status" value="1"/>
</dbReference>
<keyword evidence="1" id="KW-0677">Repeat</keyword>
<dbReference type="STRING" id="1434232.MAIT1_03530"/>
<proteinExistence type="predicted"/>
<dbReference type="Gene3D" id="1.25.40.20">
    <property type="entry name" value="Ankyrin repeat-containing domain"/>
    <property type="match status" value="1"/>
</dbReference>
<sequence>MERQQLAQRPWVSDAQQTHRDLQGNTDLMWAASKGHLGMVLRLLDEGASPYAQNWWGQTALELAQSAGHQEVAEALLVRLHGVAN</sequence>
<dbReference type="SUPFAM" id="SSF48403">
    <property type="entry name" value="Ankyrin repeat"/>
    <property type="match status" value="1"/>
</dbReference>
<dbReference type="EMBL" id="LVJN01000018">
    <property type="protein sequence ID" value="OSM05351.1"/>
    <property type="molecule type" value="Genomic_DNA"/>
</dbReference>
<keyword evidence="5" id="KW-1185">Reference proteome</keyword>
<dbReference type="AlphaFoldDB" id="A0A1Y2K6S8"/>
<dbReference type="InterPro" id="IPR002110">
    <property type="entry name" value="Ankyrin_rpt"/>
</dbReference>
<evidence type="ECO:0000313" key="5">
    <source>
        <dbReference type="Proteomes" id="UP000194003"/>
    </source>
</evidence>
<comment type="caution">
    <text evidence="4">The sequence shown here is derived from an EMBL/GenBank/DDBJ whole genome shotgun (WGS) entry which is preliminary data.</text>
</comment>
<accession>A0A1Y2K6S8</accession>
<feature type="repeat" description="ANK" evidence="3">
    <location>
        <begin position="23"/>
        <end position="55"/>
    </location>
</feature>
<dbReference type="InterPro" id="IPR050776">
    <property type="entry name" value="Ank_Repeat/CDKN_Inhibitor"/>
</dbReference>
<gene>
    <name evidence="4" type="ORF">MAIT1_03530</name>
</gene>
<dbReference type="InterPro" id="IPR036770">
    <property type="entry name" value="Ankyrin_rpt-contain_sf"/>
</dbReference>
<evidence type="ECO:0000256" key="1">
    <source>
        <dbReference type="ARBA" id="ARBA00022737"/>
    </source>
</evidence>
<evidence type="ECO:0000313" key="4">
    <source>
        <dbReference type="EMBL" id="OSM05351.1"/>
    </source>
</evidence>
<reference evidence="4 5" key="1">
    <citation type="journal article" date="2016" name="BMC Genomics">
        <title>Combined genomic and structural analyses of a cultured magnetotactic bacterium reveals its niche adaptation to a dynamic environment.</title>
        <authorList>
            <person name="Araujo A.C."/>
            <person name="Morillo V."/>
            <person name="Cypriano J."/>
            <person name="Teixeira L.C."/>
            <person name="Leao P."/>
            <person name="Lyra S."/>
            <person name="Almeida L.G."/>
            <person name="Bazylinski D.A."/>
            <person name="Vasconcellos A.T."/>
            <person name="Abreu F."/>
            <person name="Lins U."/>
        </authorList>
    </citation>
    <scope>NUCLEOTIDE SEQUENCE [LARGE SCALE GENOMIC DNA]</scope>
    <source>
        <strain evidence="4 5">IT-1</strain>
    </source>
</reference>
<dbReference type="SMART" id="SM00248">
    <property type="entry name" value="ANK"/>
    <property type="match status" value="2"/>
</dbReference>
<keyword evidence="2 3" id="KW-0040">ANK repeat</keyword>